<evidence type="ECO:0000256" key="1">
    <source>
        <dbReference type="SAM" id="SignalP"/>
    </source>
</evidence>
<evidence type="ECO:0000313" key="2">
    <source>
        <dbReference type="EMBL" id="KAF2032090.1"/>
    </source>
</evidence>
<gene>
    <name evidence="2" type="ORF">EK21DRAFT_110299</name>
</gene>
<dbReference type="AlphaFoldDB" id="A0A9P4HEH0"/>
<protein>
    <submittedName>
        <fullName evidence="2">Uncharacterized protein</fullName>
    </submittedName>
</protein>
<name>A0A9P4HEH0_9PLEO</name>
<feature type="chain" id="PRO_5040370557" evidence="1">
    <location>
        <begin position="20"/>
        <end position="178"/>
    </location>
</feature>
<organism evidence="2 3">
    <name type="scientific">Setomelanomma holmii</name>
    <dbReference type="NCBI Taxonomy" id="210430"/>
    <lineage>
        <taxon>Eukaryota</taxon>
        <taxon>Fungi</taxon>
        <taxon>Dikarya</taxon>
        <taxon>Ascomycota</taxon>
        <taxon>Pezizomycotina</taxon>
        <taxon>Dothideomycetes</taxon>
        <taxon>Pleosporomycetidae</taxon>
        <taxon>Pleosporales</taxon>
        <taxon>Pleosporineae</taxon>
        <taxon>Phaeosphaeriaceae</taxon>
        <taxon>Setomelanomma</taxon>
    </lineage>
</organism>
<keyword evidence="1" id="KW-0732">Signal</keyword>
<evidence type="ECO:0000313" key="3">
    <source>
        <dbReference type="Proteomes" id="UP000799777"/>
    </source>
</evidence>
<proteinExistence type="predicted"/>
<dbReference type="EMBL" id="ML978175">
    <property type="protein sequence ID" value="KAF2032090.1"/>
    <property type="molecule type" value="Genomic_DNA"/>
</dbReference>
<sequence>MVNIPHLTAYATFLLRVCAVNVNFYQINDLSCKTWVAGCTNLAEDTCCTNKVQWASSAKYTSYPNSARWIGTVFEPTSDNNGCGRGCDSLTGVQSACLNCGSDTLITGASWHLTGGKREADKDCTEVLVDKAVIDNRVFEVNYNVPQNDTDTILTLAYNGATFADVPEYLLQYEAVGV</sequence>
<feature type="signal peptide" evidence="1">
    <location>
        <begin position="1"/>
        <end position="19"/>
    </location>
</feature>
<accession>A0A9P4HEH0</accession>
<reference evidence="2" key="1">
    <citation type="journal article" date="2020" name="Stud. Mycol.">
        <title>101 Dothideomycetes genomes: a test case for predicting lifestyles and emergence of pathogens.</title>
        <authorList>
            <person name="Haridas S."/>
            <person name="Albert R."/>
            <person name="Binder M."/>
            <person name="Bloem J."/>
            <person name="Labutti K."/>
            <person name="Salamov A."/>
            <person name="Andreopoulos B."/>
            <person name="Baker S."/>
            <person name="Barry K."/>
            <person name="Bills G."/>
            <person name="Bluhm B."/>
            <person name="Cannon C."/>
            <person name="Castanera R."/>
            <person name="Culley D."/>
            <person name="Daum C."/>
            <person name="Ezra D."/>
            <person name="Gonzalez J."/>
            <person name="Henrissat B."/>
            <person name="Kuo A."/>
            <person name="Liang C."/>
            <person name="Lipzen A."/>
            <person name="Lutzoni F."/>
            <person name="Magnuson J."/>
            <person name="Mondo S."/>
            <person name="Nolan M."/>
            <person name="Ohm R."/>
            <person name="Pangilinan J."/>
            <person name="Park H.-J."/>
            <person name="Ramirez L."/>
            <person name="Alfaro M."/>
            <person name="Sun H."/>
            <person name="Tritt A."/>
            <person name="Yoshinaga Y."/>
            <person name="Zwiers L.-H."/>
            <person name="Turgeon B."/>
            <person name="Goodwin S."/>
            <person name="Spatafora J."/>
            <person name="Crous P."/>
            <person name="Grigoriev I."/>
        </authorList>
    </citation>
    <scope>NUCLEOTIDE SEQUENCE</scope>
    <source>
        <strain evidence="2">CBS 110217</strain>
    </source>
</reference>
<comment type="caution">
    <text evidence="2">The sequence shown here is derived from an EMBL/GenBank/DDBJ whole genome shotgun (WGS) entry which is preliminary data.</text>
</comment>
<dbReference type="Proteomes" id="UP000799777">
    <property type="component" value="Unassembled WGS sequence"/>
</dbReference>
<keyword evidence="3" id="KW-1185">Reference proteome</keyword>